<protein>
    <submittedName>
        <fullName evidence="1">3525_t:CDS:1</fullName>
    </submittedName>
</protein>
<proteinExistence type="predicted"/>
<keyword evidence="2" id="KW-1185">Reference proteome</keyword>
<name>A0ACA9Q1R2_9GLOM</name>
<feature type="non-terminal residue" evidence="1">
    <location>
        <position position="56"/>
    </location>
</feature>
<accession>A0ACA9Q1R2</accession>
<sequence>LVCILCNHEYTNGASLSSLKNHFKMKHREEFSKVPEFYSPFKRLINQGLNSNLEED</sequence>
<comment type="caution">
    <text evidence="1">The sequence shown here is derived from an EMBL/GenBank/DDBJ whole genome shotgun (WGS) entry which is preliminary data.</text>
</comment>
<reference evidence="1" key="1">
    <citation type="submission" date="2021-06" db="EMBL/GenBank/DDBJ databases">
        <authorList>
            <person name="Kallberg Y."/>
            <person name="Tangrot J."/>
            <person name="Rosling A."/>
        </authorList>
    </citation>
    <scope>NUCLEOTIDE SEQUENCE</scope>
    <source>
        <strain evidence="1">IL203A</strain>
    </source>
</reference>
<evidence type="ECO:0000313" key="1">
    <source>
        <dbReference type="EMBL" id="CAG8730817.1"/>
    </source>
</evidence>
<dbReference type="Proteomes" id="UP000789702">
    <property type="component" value="Unassembled WGS sequence"/>
</dbReference>
<feature type="non-terminal residue" evidence="1">
    <location>
        <position position="1"/>
    </location>
</feature>
<organism evidence="1 2">
    <name type="scientific">Dentiscutata heterogama</name>
    <dbReference type="NCBI Taxonomy" id="1316150"/>
    <lineage>
        <taxon>Eukaryota</taxon>
        <taxon>Fungi</taxon>
        <taxon>Fungi incertae sedis</taxon>
        <taxon>Mucoromycota</taxon>
        <taxon>Glomeromycotina</taxon>
        <taxon>Glomeromycetes</taxon>
        <taxon>Diversisporales</taxon>
        <taxon>Gigasporaceae</taxon>
        <taxon>Dentiscutata</taxon>
    </lineage>
</organism>
<gene>
    <name evidence="1" type="ORF">DHETER_LOCUS13428</name>
</gene>
<dbReference type="EMBL" id="CAJVPU010036713">
    <property type="protein sequence ID" value="CAG8730817.1"/>
    <property type="molecule type" value="Genomic_DNA"/>
</dbReference>
<evidence type="ECO:0000313" key="2">
    <source>
        <dbReference type="Proteomes" id="UP000789702"/>
    </source>
</evidence>